<dbReference type="EMBL" id="JACAZH010000032">
    <property type="protein sequence ID" value="KAF7338761.1"/>
    <property type="molecule type" value="Genomic_DNA"/>
</dbReference>
<sequence length="540" mass="56829">MIFPLSFPGPVLRRSPRSLGILPSPSSVLSTWGRVLTTAPGSHSNGRKMPLPVALFIGALCHIGSVVGHVTPRGGPTRVARANTAIATPAFAFNTISNMTSCDPAVISWMYTPPTLSDSVEMTLFIQDASPPAESPSPIPNGRRVTIRGDGSITQQIAANIDPKLLGFTWTSANVTSGWYQLIATLPLLDQESSSFFVAAGRNTSCLASTTLSSSLSSSSSLFSSSSSTTSNPTSSGSPTSTGGASTASETTAVLATSSKTNRGAIAGAVIGGFAVFAAAIAAYIYLRYASRRASRVSRKWGGPHSKARAYPPASRYPGAPRRRPHSRSDSIGPFMSANDKVLVIGPMGIDSGPSGMNANAEEEDHVDPYFSPSLQNSPFPTHSLSRTPFLQSGPRHDDAAENVADTRIPSTSSDPFSDTAFSFGREVSYARTPSPALSSGGSQAETDEPVAPPSWRIPRKPVPQYNLTDPSLASPSPNMPSLVPAVYDSDSSRQAHVYGGRMDRLDGAPPLAPKRSFGDGRPVHYLIPDMPLQPQNLSK</sequence>
<feature type="transmembrane region" description="Helical" evidence="2">
    <location>
        <begin position="265"/>
        <end position="287"/>
    </location>
</feature>
<keyword evidence="2" id="KW-0472">Membrane</keyword>
<comment type="caution">
    <text evidence="3">The sequence shown here is derived from an EMBL/GenBank/DDBJ whole genome shotgun (WGS) entry which is preliminary data.</text>
</comment>
<feature type="region of interest" description="Disordered" evidence="1">
    <location>
        <begin position="516"/>
        <end position="540"/>
    </location>
</feature>
<proteinExistence type="predicted"/>
<accession>A0A8H6XDY1</accession>
<dbReference type="Proteomes" id="UP000623467">
    <property type="component" value="Unassembled WGS sequence"/>
</dbReference>
<organism evidence="3 4">
    <name type="scientific">Mycena sanguinolenta</name>
    <dbReference type="NCBI Taxonomy" id="230812"/>
    <lineage>
        <taxon>Eukaryota</taxon>
        <taxon>Fungi</taxon>
        <taxon>Dikarya</taxon>
        <taxon>Basidiomycota</taxon>
        <taxon>Agaricomycotina</taxon>
        <taxon>Agaricomycetes</taxon>
        <taxon>Agaricomycetidae</taxon>
        <taxon>Agaricales</taxon>
        <taxon>Marasmiineae</taxon>
        <taxon>Mycenaceae</taxon>
        <taxon>Mycena</taxon>
    </lineage>
</organism>
<evidence type="ECO:0000256" key="1">
    <source>
        <dbReference type="SAM" id="MobiDB-lite"/>
    </source>
</evidence>
<evidence type="ECO:0000256" key="2">
    <source>
        <dbReference type="SAM" id="Phobius"/>
    </source>
</evidence>
<dbReference type="OrthoDB" id="3266934at2759"/>
<feature type="region of interest" description="Disordered" evidence="1">
    <location>
        <begin position="432"/>
        <end position="462"/>
    </location>
</feature>
<keyword evidence="4" id="KW-1185">Reference proteome</keyword>
<name>A0A8H6XDY1_9AGAR</name>
<keyword evidence="2" id="KW-1133">Transmembrane helix</keyword>
<protein>
    <submittedName>
        <fullName evidence="3">Uncharacterized protein</fullName>
    </submittedName>
</protein>
<dbReference type="AlphaFoldDB" id="A0A8H6XDY1"/>
<evidence type="ECO:0000313" key="4">
    <source>
        <dbReference type="Proteomes" id="UP000623467"/>
    </source>
</evidence>
<feature type="compositionally biased region" description="Polar residues" evidence="1">
    <location>
        <begin position="436"/>
        <end position="445"/>
    </location>
</feature>
<reference evidence="3" key="1">
    <citation type="submission" date="2020-05" db="EMBL/GenBank/DDBJ databases">
        <title>Mycena genomes resolve the evolution of fungal bioluminescence.</title>
        <authorList>
            <person name="Tsai I.J."/>
        </authorList>
    </citation>
    <scope>NUCLEOTIDE SEQUENCE</scope>
    <source>
        <strain evidence="3">160909Yilan</strain>
    </source>
</reference>
<keyword evidence="2" id="KW-0812">Transmembrane</keyword>
<evidence type="ECO:0000313" key="3">
    <source>
        <dbReference type="EMBL" id="KAF7338761.1"/>
    </source>
</evidence>
<gene>
    <name evidence="3" type="ORF">MSAN_02198600</name>
</gene>
<feature type="region of interest" description="Disordered" evidence="1">
    <location>
        <begin position="224"/>
        <end position="247"/>
    </location>
</feature>
<feature type="region of interest" description="Disordered" evidence="1">
    <location>
        <begin position="297"/>
        <end position="333"/>
    </location>
</feature>